<dbReference type="InterPro" id="IPR012337">
    <property type="entry name" value="RNaseH-like_sf"/>
</dbReference>
<dbReference type="OrthoDB" id="9804290at2"/>
<evidence type="ECO:0000259" key="1">
    <source>
        <dbReference type="SMART" id="SM00479"/>
    </source>
</evidence>
<dbReference type="eggNOG" id="COG0847">
    <property type="taxonomic scope" value="Bacteria"/>
</dbReference>
<gene>
    <name evidence="2" type="ordered locus">DMR_30070</name>
</gene>
<dbReference type="STRING" id="573370.DMR_30070"/>
<evidence type="ECO:0000313" key="2">
    <source>
        <dbReference type="EMBL" id="BAH76498.1"/>
    </source>
</evidence>
<dbReference type="RefSeq" id="WP_015861659.1">
    <property type="nucleotide sequence ID" value="NC_012796.1"/>
</dbReference>
<evidence type="ECO:0000313" key="3">
    <source>
        <dbReference type="Proteomes" id="UP000009071"/>
    </source>
</evidence>
<feature type="domain" description="Exonuclease" evidence="1">
    <location>
        <begin position="2"/>
        <end position="163"/>
    </location>
</feature>
<dbReference type="SMART" id="SM00479">
    <property type="entry name" value="EXOIII"/>
    <property type="match status" value="1"/>
</dbReference>
<dbReference type="AlphaFoldDB" id="C4XHY0"/>
<dbReference type="GO" id="GO:0004527">
    <property type="term" value="F:exonuclease activity"/>
    <property type="evidence" value="ECO:0007669"/>
    <property type="project" value="UniProtKB-ARBA"/>
</dbReference>
<reference evidence="2 3" key="1">
    <citation type="journal article" date="2009" name="Genome Res.">
        <title>Whole genome sequence of Desulfovibrio magneticus strain RS-1 revealed common gene clusters in magnetotactic bacteria.</title>
        <authorList>
            <person name="Nakazawa H."/>
            <person name="Arakaki A."/>
            <person name="Narita-Yamada S."/>
            <person name="Yashiro I."/>
            <person name="Jinno K."/>
            <person name="Aoki N."/>
            <person name="Tsuruyama A."/>
            <person name="Okamura Y."/>
            <person name="Tanikawa S."/>
            <person name="Fujita N."/>
            <person name="Takeyama H."/>
            <person name="Matsunaga T."/>
        </authorList>
    </citation>
    <scope>NUCLEOTIDE SEQUENCE [LARGE SCALE GENOMIC DNA]</scope>
    <source>
        <strain evidence="3">ATCC 700980 / DSM 13731 / RS-1</strain>
    </source>
</reference>
<dbReference type="Proteomes" id="UP000009071">
    <property type="component" value="Chromosome"/>
</dbReference>
<name>C4XHY0_SOLM1</name>
<dbReference type="HOGENOM" id="CLU_1501194_0_0_7"/>
<sequence length="179" mass="20458">MTGLVIDFETNGFYRSSVLSVAAIKIDVDWNLKKVDRLDTFVRHYHPVEKWNPHAQAVNGLSAKKIERLRTSAEYPAYFKDDHGLTNFASEAVFAVAHNAKFDSSFANLQIPWICTMKLCGGKLADAARLRGIVVKQSQLHEALYDAEVCLDLFTLLVRDEKYLPQQDSQLRRHYNTNR</sequence>
<dbReference type="SUPFAM" id="SSF53098">
    <property type="entry name" value="Ribonuclease H-like"/>
    <property type="match status" value="1"/>
</dbReference>
<organism evidence="2 3">
    <name type="scientific">Solidesulfovibrio magneticus (strain ATCC 700980 / DSM 13731 / RS-1)</name>
    <name type="common">Desulfovibrio magneticus</name>
    <dbReference type="NCBI Taxonomy" id="573370"/>
    <lineage>
        <taxon>Bacteria</taxon>
        <taxon>Pseudomonadati</taxon>
        <taxon>Thermodesulfobacteriota</taxon>
        <taxon>Desulfovibrionia</taxon>
        <taxon>Desulfovibrionales</taxon>
        <taxon>Desulfovibrionaceae</taxon>
        <taxon>Solidesulfovibrio</taxon>
    </lineage>
</organism>
<dbReference type="InterPro" id="IPR013520">
    <property type="entry name" value="Ribonucl_H"/>
</dbReference>
<dbReference type="Pfam" id="PF00929">
    <property type="entry name" value="RNase_T"/>
    <property type="match status" value="1"/>
</dbReference>
<protein>
    <recommendedName>
        <fullName evidence="1">Exonuclease domain-containing protein</fullName>
    </recommendedName>
</protein>
<dbReference type="KEGG" id="dma:DMR_30070"/>
<dbReference type="InterPro" id="IPR036397">
    <property type="entry name" value="RNaseH_sf"/>
</dbReference>
<dbReference type="CDD" id="cd06127">
    <property type="entry name" value="DEDDh"/>
    <property type="match status" value="1"/>
</dbReference>
<dbReference type="Gene3D" id="3.30.420.10">
    <property type="entry name" value="Ribonuclease H-like superfamily/Ribonuclease H"/>
    <property type="match status" value="1"/>
</dbReference>
<accession>C4XHY0</accession>
<proteinExistence type="predicted"/>
<dbReference type="GO" id="GO:0003676">
    <property type="term" value="F:nucleic acid binding"/>
    <property type="evidence" value="ECO:0007669"/>
    <property type="project" value="InterPro"/>
</dbReference>
<dbReference type="GO" id="GO:0006259">
    <property type="term" value="P:DNA metabolic process"/>
    <property type="evidence" value="ECO:0007669"/>
    <property type="project" value="UniProtKB-ARBA"/>
</dbReference>
<dbReference type="EMBL" id="AP010904">
    <property type="protein sequence ID" value="BAH76498.1"/>
    <property type="molecule type" value="Genomic_DNA"/>
</dbReference>
<keyword evidence="3" id="KW-1185">Reference proteome</keyword>